<name>A0A0L8HI33_OCTBM</name>
<feature type="compositionally biased region" description="Low complexity" evidence="1">
    <location>
        <begin position="40"/>
        <end position="54"/>
    </location>
</feature>
<feature type="compositionally biased region" description="Polar residues" evidence="1">
    <location>
        <begin position="21"/>
        <end position="30"/>
    </location>
</feature>
<gene>
    <name evidence="2" type="ORF">OCBIM_22014021mg</name>
</gene>
<evidence type="ECO:0000313" key="2">
    <source>
        <dbReference type="EMBL" id="KOF88902.1"/>
    </source>
</evidence>
<reference evidence="2" key="1">
    <citation type="submission" date="2015-07" db="EMBL/GenBank/DDBJ databases">
        <title>MeaNS - Measles Nucleotide Surveillance Program.</title>
        <authorList>
            <person name="Tran T."/>
            <person name="Druce J."/>
        </authorList>
    </citation>
    <scope>NUCLEOTIDE SEQUENCE</scope>
    <source>
        <strain evidence="2">UCB-OBI-ISO-001</strain>
        <tissue evidence="2">Gonad</tissue>
    </source>
</reference>
<dbReference type="AlphaFoldDB" id="A0A0L8HI33"/>
<organism evidence="2">
    <name type="scientific">Octopus bimaculoides</name>
    <name type="common">California two-spotted octopus</name>
    <dbReference type="NCBI Taxonomy" id="37653"/>
    <lineage>
        <taxon>Eukaryota</taxon>
        <taxon>Metazoa</taxon>
        <taxon>Spiralia</taxon>
        <taxon>Lophotrochozoa</taxon>
        <taxon>Mollusca</taxon>
        <taxon>Cephalopoda</taxon>
        <taxon>Coleoidea</taxon>
        <taxon>Octopodiformes</taxon>
        <taxon>Octopoda</taxon>
        <taxon>Incirrata</taxon>
        <taxon>Octopodidae</taxon>
        <taxon>Octopus</taxon>
    </lineage>
</organism>
<accession>A0A0L8HI33</accession>
<protein>
    <submittedName>
        <fullName evidence="2">Uncharacterized protein</fullName>
    </submittedName>
</protein>
<feature type="region of interest" description="Disordered" evidence="1">
    <location>
        <begin position="1"/>
        <end position="63"/>
    </location>
</feature>
<evidence type="ECO:0000256" key="1">
    <source>
        <dbReference type="SAM" id="MobiDB-lite"/>
    </source>
</evidence>
<dbReference type="EMBL" id="KQ418079">
    <property type="protein sequence ID" value="KOF88902.1"/>
    <property type="molecule type" value="Genomic_DNA"/>
</dbReference>
<proteinExistence type="predicted"/>
<sequence>MLASSGKNSPHKQIVAGSPPERSNSFSGKASSPCAISRTGSGNSASGYSSLASSPNTRGNGFR</sequence>